<evidence type="ECO:0000256" key="2">
    <source>
        <dbReference type="SAM" id="Phobius"/>
    </source>
</evidence>
<dbReference type="InterPro" id="IPR036116">
    <property type="entry name" value="FN3_sf"/>
</dbReference>
<keyword evidence="1" id="KW-0677">Repeat</keyword>
<dbReference type="InterPro" id="IPR013783">
    <property type="entry name" value="Ig-like_fold"/>
</dbReference>
<feature type="domain" description="Fibronectin type-III" evidence="3">
    <location>
        <begin position="220"/>
        <end position="314"/>
    </location>
</feature>
<dbReference type="Gene3D" id="1.10.287.70">
    <property type="match status" value="1"/>
</dbReference>
<dbReference type="Pfam" id="PF07885">
    <property type="entry name" value="Ion_trans_2"/>
    <property type="match status" value="1"/>
</dbReference>
<dbReference type="CDD" id="cd00063">
    <property type="entry name" value="FN3"/>
    <property type="match status" value="5"/>
</dbReference>
<dbReference type="Proteomes" id="UP001159428">
    <property type="component" value="Unassembled WGS sequence"/>
</dbReference>
<proteinExistence type="predicted"/>
<evidence type="ECO:0000259" key="3">
    <source>
        <dbReference type="PROSITE" id="PS50853"/>
    </source>
</evidence>
<feature type="domain" description="Fibronectin type-III" evidence="3">
    <location>
        <begin position="22"/>
        <end position="116"/>
    </location>
</feature>
<evidence type="ECO:0000313" key="5">
    <source>
        <dbReference type="Proteomes" id="UP001159428"/>
    </source>
</evidence>
<feature type="transmembrane region" description="Helical" evidence="2">
    <location>
        <begin position="715"/>
        <end position="741"/>
    </location>
</feature>
<dbReference type="AlphaFoldDB" id="A0AAU9X2I7"/>
<feature type="transmembrane region" description="Helical" evidence="2">
    <location>
        <begin position="651"/>
        <end position="670"/>
    </location>
</feature>
<reference evidence="4 5" key="1">
    <citation type="submission" date="2022-05" db="EMBL/GenBank/DDBJ databases">
        <authorList>
            <consortium name="Genoscope - CEA"/>
            <person name="William W."/>
        </authorList>
    </citation>
    <scope>NUCLEOTIDE SEQUENCE [LARGE SCALE GENOMIC DNA]</scope>
</reference>
<sequence>MRAFFTQGFSSLFYFGEAPCPPPRQPVVRNVTATNAYFEWLYDGACANAGFVTGYRVTYSSSVNRSQLEIPDAMSTSVSLQNLTPNTTYQVEIMVLTLNNKDSVPSELVQFNTKEIIPCPPPQRLIVRDVTDTNASIEWVYDGACVNAGFVTGYRVTYTSGTNSSQLEIPGPRSTSVSLQNLTPVTTYKFQIMVLTSNGKDSVPSEPRQFITEEITPCQPPQQPSVHDVTATNVSIEWVYNGACANSGFVTGFRMTYTSGASRLQLEIPDAGTTSAFLQNLTPLTTYQVNIMVLTSNGRDSVPSEPVQFITKEIESQERPENIQALLVLSDLISLRWSFMINPNDNVLYQGFKVQYRVVGRVGDWSVVTVYGIDKRSLVLSGMRPGLSYEVIVRASSDQSEGNPSHPVIITTLESVPSAPPRNITSLGLTSTNHLFIRWTNILDDEVNGELKGYVVSYTEVSIGGVKVTDAVAKTKSVRADTHFMVLDGVLSFTTYAIRVAGLTKYGVGKFSTAKYEETCRCEKRLTANYWLNPPYVISPSANNMSGIFMTILDQMVFQCCANCTSGHGTSFVDYNSDGDQNFAKKPTEHNMIDAIDHVTDLHFPVHGSSDQRTYSGTFKYVPVVESPGAAFIVRYKKPNAPITNALAECWPLAALVFVFVLSSGLLYWITDCSENSELSPSFLKGFWEGTWWAFVTCSTVGYGDKTPRSFVAKWLAMVWMIAGCVVFSLLSSCLIAGLTVTTVDNSNIKLYGLKVAVLRDSPEYNLALRRNAQVNNARNYTNLEEIREDLLRGVVEGALIDTYVVAERLDLFQDESLQIYKLIDYRSSFGIVLGGNSVRLQHCFLDYLKNEKSMLAHLVEKYTATLQQAETSLAEQMATGMFDSSENTYRFNVIVLSAILATAIICGGILDFCRWMKHRMKRVADDETRRNNNRRNMFIQETNNLMTEFFSNIRRQYDKIAARHREERRQLLNSNRKENK</sequence>
<evidence type="ECO:0000313" key="4">
    <source>
        <dbReference type="EMBL" id="CAH3134092.1"/>
    </source>
</evidence>
<dbReference type="PROSITE" id="PS50853">
    <property type="entry name" value="FN3"/>
    <property type="match status" value="5"/>
</dbReference>
<dbReference type="InterPro" id="IPR003961">
    <property type="entry name" value="FN3_dom"/>
</dbReference>
<dbReference type="PANTHER" id="PTHR46708:SF2">
    <property type="entry name" value="FIBRONECTIN TYPE-III DOMAIN-CONTAINING PROTEIN"/>
    <property type="match status" value="1"/>
</dbReference>
<keyword evidence="5" id="KW-1185">Reference proteome</keyword>
<feature type="domain" description="Fibronectin type-III" evidence="3">
    <location>
        <begin position="121"/>
        <end position="215"/>
    </location>
</feature>
<accession>A0AAU9X2I7</accession>
<dbReference type="Pfam" id="PF00041">
    <property type="entry name" value="fn3"/>
    <property type="match status" value="5"/>
</dbReference>
<feature type="domain" description="Fibronectin type-III" evidence="3">
    <location>
        <begin position="420"/>
        <end position="522"/>
    </location>
</feature>
<dbReference type="Gene3D" id="2.60.40.10">
    <property type="entry name" value="Immunoglobulins"/>
    <property type="match status" value="5"/>
</dbReference>
<keyword evidence="2" id="KW-1133">Transmembrane helix</keyword>
<organism evidence="4 5">
    <name type="scientific">Pocillopora meandrina</name>
    <dbReference type="NCBI Taxonomy" id="46732"/>
    <lineage>
        <taxon>Eukaryota</taxon>
        <taxon>Metazoa</taxon>
        <taxon>Cnidaria</taxon>
        <taxon>Anthozoa</taxon>
        <taxon>Hexacorallia</taxon>
        <taxon>Scleractinia</taxon>
        <taxon>Astrocoeniina</taxon>
        <taxon>Pocilloporidae</taxon>
        <taxon>Pocillopora</taxon>
    </lineage>
</organism>
<feature type="domain" description="Fibronectin type-III" evidence="3">
    <location>
        <begin position="319"/>
        <end position="415"/>
    </location>
</feature>
<dbReference type="EMBL" id="CALNXJ010000028">
    <property type="protein sequence ID" value="CAH3134092.1"/>
    <property type="molecule type" value="Genomic_DNA"/>
</dbReference>
<dbReference type="SUPFAM" id="SSF49265">
    <property type="entry name" value="Fibronectin type III"/>
    <property type="match status" value="3"/>
</dbReference>
<dbReference type="PANTHER" id="PTHR46708">
    <property type="entry name" value="TENASCIN"/>
    <property type="match status" value="1"/>
</dbReference>
<evidence type="ECO:0000256" key="1">
    <source>
        <dbReference type="ARBA" id="ARBA00022737"/>
    </source>
</evidence>
<keyword evidence="2" id="KW-0812">Transmembrane</keyword>
<dbReference type="SUPFAM" id="SSF81324">
    <property type="entry name" value="Voltage-gated potassium channels"/>
    <property type="match status" value="1"/>
</dbReference>
<comment type="caution">
    <text evidence="4">The sequence shown here is derived from an EMBL/GenBank/DDBJ whole genome shotgun (WGS) entry which is preliminary data.</text>
</comment>
<feature type="transmembrane region" description="Helical" evidence="2">
    <location>
        <begin position="892"/>
        <end position="914"/>
    </location>
</feature>
<dbReference type="InterPro" id="IPR013099">
    <property type="entry name" value="K_chnl_dom"/>
</dbReference>
<name>A0AAU9X2I7_9CNID</name>
<keyword evidence="2" id="KW-0472">Membrane</keyword>
<gene>
    <name evidence="4" type="ORF">PMEA_00015704</name>
</gene>
<protein>
    <recommendedName>
        <fullName evidence="3">Fibronectin type-III domain-containing protein</fullName>
    </recommendedName>
</protein>
<dbReference type="InterPro" id="IPR050991">
    <property type="entry name" value="ECM_Regulatory_Proteins"/>
</dbReference>
<dbReference type="SMART" id="SM00060">
    <property type="entry name" value="FN3"/>
    <property type="match status" value="5"/>
</dbReference>